<organism evidence="1 2">
    <name type="scientific">Desulfosporosinus orientis (strain ATCC 19365 / DSM 765 / NCIMB 8382 / VKM B-1628 / Singapore I)</name>
    <name type="common">Desulfotomaculum orientis</name>
    <dbReference type="NCBI Taxonomy" id="768706"/>
    <lineage>
        <taxon>Bacteria</taxon>
        <taxon>Bacillati</taxon>
        <taxon>Bacillota</taxon>
        <taxon>Clostridia</taxon>
        <taxon>Eubacteriales</taxon>
        <taxon>Desulfitobacteriaceae</taxon>
        <taxon>Desulfosporosinus</taxon>
    </lineage>
</organism>
<dbReference type="Proteomes" id="UP000006346">
    <property type="component" value="Chromosome"/>
</dbReference>
<reference evidence="1 2" key="2">
    <citation type="journal article" date="2012" name="J. Bacteriol.">
        <title>Complete genome sequences of Desulfosporosinus orientis DSM765T, Desulfosporosinus youngiae DSM17734T, Desulfosporosinus meridiei DSM13257T, and Desulfosporosinus acidiphilus DSM22704T.</title>
        <authorList>
            <person name="Pester M."/>
            <person name="Brambilla E."/>
            <person name="Alazard D."/>
            <person name="Rattei T."/>
            <person name="Weinmaier T."/>
            <person name="Han J."/>
            <person name="Lucas S."/>
            <person name="Lapidus A."/>
            <person name="Cheng J.F."/>
            <person name="Goodwin L."/>
            <person name="Pitluck S."/>
            <person name="Peters L."/>
            <person name="Ovchinnikova G."/>
            <person name="Teshima H."/>
            <person name="Detter J.C."/>
            <person name="Han C.S."/>
            <person name="Tapia R."/>
            <person name="Land M.L."/>
            <person name="Hauser L."/>
            <person name="Kyrpides N.C."/>
            <person name="Ivanova N.N."/>
            <person name="Pagani I."/>
            <person name="Huntmann M."/>
            <person name="Wei C.L."/>
            <person name="Davenport K.W."/>
            <person name="Daligault H."/>
            <person name="Chain P.S."/>
            <person name="Chen A."/>
            <person name="Mavromatis K."/>
            <person name="Markowitz V."/>
            <person name="Szeto E."/>
            <person name="Mikhailova N."/>
            <person name="Pati A."/>
            <person name="Wagner M."/>
            <person name="Woyke T."/>
            <person name="Ollivier B."/>
            <person name="Klenk H.P."/>
            <person name="Spring S."/>
            <person name="Loy A."/>
        </authorList>
    </citation>
    <scope>NUCLEOTIDE SEQUENCE [LARGE SCALE GENOMIC DNA]</scope>
    <source>
        <strain evidence="2">ATCC 19365 / DSM 765 / NCIMB 8382 / VKM B-1628</strain>
    </source>
</reference>
<dbReference type="PATRIC" id="fig|768706.3.peg.1746"/>
<evidence type="ECO:0000313" key="1">
    <source>
        <dbReference type="EMBL" id="AET67382.1"/>
    </source>
</evidence>
<name>G7W606_DESOD</name>
<dbReference type="EMBL" id="CP003108">
    <property type="protein sequence ID" value="AET67382.1"/>
    <property type="molecule type" value="Genomic_DNA"/>
</dbReference>
<dbReference type="HOGENOM" id="CLU_2584103_0_0_9"/>
<reference evidence="2" key="1">
    <citation type="submission" date="2011-11" db="EMBL/GenBank/DDBJ databases">
        <title>Complete sequence of Desulfosporosinus orientis DSM 765.</title>
        <authorList>
            <person name="Lucas S."/>
            <person name="Han J."/>
            <person name="Lapidus A."/>
            <person name="Cheng J.-F."/>
            <person name="Goodwin L."/>
            <person name="Pitluck S."/>
            <person name="Peters L."/>
            <person name="Ovchinnikova G."/>
            <person name="Teshima H."/>
            <person name="Detter J.C."/>
            <person name="Han C."/>
            <person name="Tapia R."/>
            <person name="Land M."/>
            <person name="Hauser L."/>
            <person name="Kyrpides N."/>
            <person name="Ivanova N."/>
            <person name="Pagani I."/>
            <person name="Pester M."/>
            <person name="Spring S."/>
            <person name="Ollivier B."/>
            <person name="Rattei T."/>
            <person name="Klenk H.-P."/>
            <person name="Wagner M."/>
            <person name="Loy A."/>
            <person name="Woyke T."/>
        </authorList>
    </citation>
    <scope>NUCLEOTIDE SEQUENCE [LARGE SCALE GENOMIC DNA]</scope>
    <source>
        <strain evidence="2">ATCC 19365 / DSM 765 / NCIMB 8382 / VKM B-1628</strain>
    </source>
</reference>
<gene>
    <name evidence="1" type="ordered locus">Desor_1743</name>
</gene>
<accession>G7W606</accession>
<sequence>MNKINESLEHLLGFEKKYCTSSKLANSQIVYWQYKILGNRSLKDHIPEIDEWMHHYEQFLNDGGDPYLLKQGGSFLGQEF</sequence>
<dbReference type="RefSeq" id="WP_014184201.1">
    <property type="nucleotide sequence ID" value="NC_016584.1"/>
</dbReference>
<proteinExistence type="predicted"/>
<evidence type="ECO:0000313" key="2">
    <source>
        <dbReference type="Proteomes" id="UP000006346"/>
    </source>
</evidence>
<dbReference type="KEGG" id="dor:Desor_1743"/>
<keyword evidence="2" id="KW-1185">Reference proteome</keyword>
<dbReference type="OrthoDB" id="1798645at2"/>
<protein>
    <submittedName>
        <fullName evidence="1">Uncharacterized protein</fullName>
    </submittedName>
</protein>
<dbReference type="AlphaFoldDB" id="G7W606"/>